<evidence type="ECO:0000256" key="5">
    <source>
        <dbReference type="ARBA" id="ARBA00022827"/>
    </source>
</evidence>
<evidence type="ECO:0000256" key="7">
    <source>
        <dbReference type="ARBA" id="ARBA00023180"/>
    </source>
</evidence>
<evidence type="ECO:0000256" key="1">
    <source>
        <dbReference type="ARBA" id="ARBA00001974"/>
    </source>
</evidence>
<keyword evidence="6" id="KW-0560">Oxidoreductase</keyword>
<feature type="domain" description="Prenylcysteine lyase" evidence="10">
    <location>
        <begin position="425"/>
        <end position="577"/>
    </location>
</feature>
<dbReference type="SUPFAM" id="SSF51905">
    <property type="entry name" value="FAD/NAD(P)-binding domain"/>
    <property type="match status" value="1"/>
</dbReference>
<dbReference type="PANTHER" id="PTHR15944">
    <property type="entry name" value="FARNESYLCYSTEINE LYASE"/>
    <property type="match status" value="1"/>
</dbReference>
<evidence type="ECO:0000256" key="6">
    <source>
        <dbReference type="ARBA" id="ARBA00023002"/>
    </source>
</evidence>
<dbReference type="GO" id="GO:0001735">
    <property type="term" value="F:prenylcysteine oxidase activity"/>
    <property type="evidence" value="ECO:0007669"/>
    <property type="project" value="InterPro"/>
</dbReference>
<feature type="chain" id="PRO_5032628907" description="Prenylcysteine lyase domain-containing protein" evidence="9">
    <location>
        <begin position="23"/>
        <end position="584"/>
    </location>
</feature>
<dbReference type="Pfam" id="PF07156">
    <property type="entry name" value="Prenylcys_lyase"/>
    <property type="match status" value="2"/>
</dbReference>
<dbReference type="EMBL" id="JAEHOE010000012">
    <property type="protein sequence ID" value="KAG2497883.1"/>
    <property type="molecule type" value="Genomic_DNA"/>
</dbReference>
<dbReference type="InterPro" id="IPR010795">
    <property type="entry name" value="Prenylcys_lyase"/>
</dbReference>
<dbReference type="Pfam" id="PF13450">
    <property type="entry name" value="NAD_binding_8"/>
    <property type="match status" value="1"/>
</dbReference>
<feature type="signal peptide" evidence="9">
    <location>
        <begin position="1"/>
        <end position="22"/>
    </location>
</feature>
<comment type="similarity">
    <text evidence="2">Belongs to the prenylcysteine oxidase family.</text>
</comment>
<evidence type="ECO:0000256" key="2">
    <source>
        <dbReference type="ARBA" id="ARBA00009967"/>
    </source>
</evidence>
<dbReference type="InterPro" id="IPR017046">
    <property type="entry name" value="Prenylcysteine_Oxase1"/>
</dbReference>
<organism evidence="11 12">
    <name type="scientific">Edaphochlamys debaryana</name>
    <dbReference type="NCBI Taxonomy" id="47281"/>
    <lineage>
        <taxon>Eukaryota</taxon>
        <taxon>Viridiplantae</taxon>
        <taxon>Chlorophyta</taxon>
        <taxon>core chlorophytes</taxon>
        <taxon>Chlorophyceae</taxon>
        <taxon>CS clade</taxon>
        <taxon>Chlamydomonadales</taxon>
        <taxon>Chlamydomonadales incertae sedis</taxon>
        <taxon>Edaphochlamys</taxon>
    </lineage>
</organism>
<evidence type="ECO:0000313" key="12">
    <source>
        <dbReference type="Proteomes" id="UP000612055"/>
    </source>
</evidence>
<keyword evidence="7" id="KW-0325">Glycoprotein</keyword>
<evidence type="ECO:0000259" key="10">
    <source>
        <dbReference type="Pfam" id="PF07156"/>
    </source>
</evidence>
<name>A0A835Y878_9CHLO</name>
<sequence>MRQNPLSRLVFLTVTALPYLIAQSRVAIIGAGVGGAFTASRLAEIVGSEGSPELDVFEAAPTPGGRVQDLQYNGQALELGAAMFWEHNTLVREAALRLGLELREPGGGDDDRDGRSGLSVWDGRRLVLNMTGSWSDTIRAALRYGPAALRYGALVAGAFRRFRAVYGLQAAGSAWASPREMLEALGLYGLTQQRCSDFMEEWLIQPPWLFGGPAFCNEVAGAVNRCNYNQNNEHMNALACLVSFGPAAYGKTYQIVGGNRQLVTGLLAASGARLLLGHKVASVRHDNVTGQYWLHVRTSSTPEHSTAEAREGGLDPAVGGVGTTARDLRQAAGDEVDARWLDGADPEDRRLEDIQELGPYDAVVLATPLTGSDIRLNLSRSAVAPGAEALVAASLESPGQGAGAPGADGEEDGRGAAPRRSVPWTALQRPYQVTVTTYVEAGPLAAPFFGATAMPPVSAVLVTSDAAVPLTAVAGRPAPAANGSRPEGLFVYKVFSHAPLSLELLAALFEPQPQAPRVLDSRQWFAYPRFAPPERLDPFVLAPGLVYGNALEPAASAMELAALAGANSALLVARHLEGRGAGGR</sequence>
<keyword evidence="3" id="KW-0285">Flavoprotein</keyword>
<feature type="domain" description="Prenylcysteine lyase" evidence="10">
    <location>
        <begin position="133"/>
        <end position="301"/>
    </location>
</feature>
<evidence type="ECO:0000313" key="11">
    <source>
        <dbReference type="EMBL" id="KAG2497883.1"/>
    </source>
</evidence>
<proteinExistence type="inferred from homology"/>
<dbReference type="Proteomes" id="UP000612055">
    <property type="component" value="Unassembled WGS sequence"/>
</dbReference>
<dbReference type="OrthoDB" id="437369at2759"/>
<comment type="cofactor">
    <cofactor evidence="1">
        <name>FAD</name>
        <dbReference type="ChEBI" id="CHEBI:57692"/>
    </cofactor>
</comment>
<keyword evidence="12" id="KW-1185">Reference proteome</keyword>
<feature type="region of interest" description="Disordered" evidence="8">
    <location>
        <begin position="395"/>
        <end position="420"/>
    </location>
</feature>
<evidence type="ECO:0000256" key="9">
    <source>
        <dbReference type="SAM" id="SignalP"/>
    </source>
</evidence>
<dbReference type="GO" id="GO:0030328">
    <property type="term" value="P:prenylcysteine catabolic process"/>
    <property type="evidence" value="ECO:0007669"/>
    <property type="project" value="InterPro"/>
</dbReference>
<dbReference type="GO" id="GO:0030327">
    <property type="term" value="P:prenylated protein catabolic process"/>
    <property type="evidence" value="ECO:0007669"/>
    <property type="project" value="TreeGrafter"/>
</dbReference>
<keyword evidence="5" id="KW-0274">FAD</keyword>
<gene>
    <name evidence="11" type="ORF">HYH03_004149</name>
</gene>
<accession>A0A835Y878</accession>
<protein>
    <recommendedName>
        <fullName evidence="10">Prenylcysteine lyase domain-containing protein</fullName>
    </recommendedName>
</protein>
<dbReference type="AlphaFoldDB" id="A0A835Y878"/>
<dbReference type="PANTHER" id="PTHR15944:SF0">
    <property type="entry name" value="PRENYLCYSTEINE LYASE DOMAIN-CONTAINING PROTEIN"/>
    <property type="match status" value="1"/>
</dbReference>
<evidence type="ECO:0000256" key="8">
    <source>
        <dbReference type="SAM" id="MobiDB-lite"/>
    </source>
</evidence>
<dbReference type="InterPro" id="IPR036188">
    <property type="entry name" value="FAD/NAD-bd_sf"/>
</dbReference>
<evidence type="ECO:0000256" key="3">
    <source>
        <dbReference type="ARBA" id="ARBA00022630"/>
    </source>
</evidence>
<dbReference type="Gene3D" id="3.50.50.60">
    <property type="entry name" value="FAD/NAD(P)-binding domain"/>
    <property type="match status" value="1"/>
</dbReference>
<evidence type="ECO:0000256" key="4">
    <source>
        <dbReference type="ARBA" id="ARBA00022729"/>
    </source>
</evidence>
<reference evidence="11" key="1">
    <citation type="journal article" date="2020" name="bioRxiv">
        <title>Comparative genomics of Chlamydomonas.</title>
        <authorList>
            <person name="Craig R.J."/>
            <person name="Hasan A.R."/>
            <person name="Ness R.W."/>
            <person name="Keightley P.D."/>
        </authorList>
    </citation>
    <scope>NUCLEOTIDE SEQUENCE</scope>
    <source>
        <strain evidence="11">CCAP 11/70</strain>
    </source>
</reference>
<keyword evidence="4 9" id="KW-0732">Signal</keyword>
<comment type="caution">
    <text evidence="11">The sequence shown here is derived from an EMBL/GenBank/DDBJ whole genome shotgun (WGS) entry which is preliminary data.</text>
</comment>